<dbReference type="SUPFAM" id="SSF53850">
    <property type="entry name" value="Periplasmic binding protein-like II"/>
    <property type="match status" value="1"/>
</dbReference>
<proteinExistence type="inferred from homology"/>
<organism evidence="4 5">
    <name type="scientific">Azotobacter chroococcum</name>
    <dbReference type="NCBI Taxonomy" id="353"/>
    <lineage>
        <taxon>Bacteria</taxon>
        <taxon>Pseudomonadati</taxon>
        <taxon>Pseudomonadota</taxon>
        <taxon>Gammaproteobacteria</taxon>
        <taxon>Pseudomonadales</taxon>
        <taxon>Pseudomonadaceae</taxon>
        <taxon>Azotobacter</taxon>
    </lineage>
</organism>
<evidence type="ECO:0000256" key="1">
    <source>
        <dbReference type="ARBA" id="ARBA00010333"/>
    </source>
</evidence>
<dbReference type="PANTHER" id="PTHR35936:SF25">
    <property type="entry name" value="ABC TRANSPORTER SUBSTRATE-BINDING PROTEIN"/>
    <property type="match status" value="1"/>
</dbReference>
<evidence type="ECO:0000313" key="4">
    <source>
        <dbReference type="EMBL" id="TCL27449.1"/>
    </source>
</evidence>
<evidence type="ECO:0000313" key="5">
    <source>
        <dbReference type="Proteomes" id="UP000295169"/>
    </source>
</evidence>
<dbReference type="Proteomes" id="UP000295169">
    <property type="component" value="Unassembled WGS sequence"/>
</dbReference>
<dbReference type="Gene3D" id="3.40.190.10">
    <property type="entry name" value="Periplasmic binding protein-like II"/>
    <property type="match status" value="2"/>
</dbReference>
<comment type="similarity">
    <text evidence="1">Belongs to the bacterial solute-binding protein 3 family.</text>
</comment>
<accession>A0A4R1PJZ8</accession>
<dbReference type="InterPro" id="IPR001638">
    <property type="entry name" value="Solute-binding_3/MltF_N"/>
</dbReference>
<dbReference type="PANTHER" id="PTHR35936">
    <property type="entry name" value="MEMBRANE-BOUND LYTIC MUREIN TRANSGLYCOSYLASE F"/>
    <property type="match status" value="1"/>
</dbReference>
<dbReference type="Pfam" id="PF00497">
    <property type="entry name" value="SBP_bac_3"/>
    <property type="match status" value="1"/>
</dbReference>
<gene>
    <name evidence="4" type="ORF">EV691_12642</name>
</gene>
<evidence type="ECO:0000256" key="2">
    <source>
        <dbReference type="ARBA" id="ARBA00022729"/>
    </source>
</evidence>
<keyword evidence="2" id="KW-0732">Signal</keyword>
<evidence type="ECO:0000259" key="3">
    <source>
        <dbReference type="Pfam" id="PF00497"/>
    </source>
</evidence>
<sequence>MSIRVFLMVWTLLLSWPAKATELRFVTGEFLSFDFSSKEADSGAKPPVARGPFVETVQAVCARIHFDCPIGLVPWRRSLAMLEQGQTDAVFAVIPTHERAIDLRFGPVLIDSSLNLYAHRSNSAQGWRPQPGERRDLYTLGPSGTANVVRQHIQGVPSAHVYLESDNLRLMRKLDAGRFGNGMVVMNPSIARRLIEQHQLRNVREVGLFKEVGYAIAFSRERVSPEKFEAFERGLDELIADGTIGAIFQRYQLELSASARKRAVRKESAVPHAACPHHGHSEEHGGDVHRGTPSHCSVMAFQPGDGL</sequence>
<name>A0A4R1PJZ8_9GAMM</name>
<dbReference type="EMBL" id="SMMU01000026">
    <property type="protein sequence ID" value="TCL27449.1"/>
    <property type="molecule type" value="Genomic_DNA"/>
</dbReference>
<comment type="caution">
    <text evidence="4">The sequence shown here is derived from an EMBL/GenBank/DDBJ whole genome shotgun (WGS) entry which is preliminary data.</text>
</comment>
<protein>
    <submittedName>
        <fullName evidence="4">Amino acid ABC transporter substrate-binding protein (PAAT family)</fullName>
    </submittedName>
</protein>
<dbReference type="AlphaFoldDB" id="A0A4R1PJZ8"/>
<reference evidence="4 5" key="1">
    <citation type="submission" date="2019-03" db="EMBL/GenBank/DDBJ databases">
        <title>Genomic Encyclopedia of Type Strains, Phase IV (KMG-IV): sequencing the most valuable type-strain genomes for metagenomic binning, comparative biology and taxonomic classification.</title>
        <authorList>
            <person name="Goeker M."/>
        </authorList>
    </citation>
    <scope>NUCLEOTIDE SEQUENCE [LARGE SCALE GENOMIC DNA]</scope>
    <source>
        <strain evidence="4 5">DSM 2286</strain>
    </source>
</reference>
<feature type="domain" description="Solute-binding protein family 3/N-terminal" evidence="3">
    <location>
        <begin position="53"/>
        <end position="251"/>
    </location>
</feature>
<dbReference type="RefSeq" id="WP_131298665.1">
    <property type="nucleotide sequence ID" value="NZ_JBHLST010000033.1"/>
</dbReference>